<dbReference type="GO" id="GO:0005524">
    <property type="term" value="F:ATP binding"/>
    <property type="evidence" value="ECO:0007669"/>
    <property type="project" value="UniProtKB-KW"/>
</dbReference>
<evidence type="ECO:0000256" key="2">
    <source>
        <dbReference type="ARBA" id="ARBA00022679"/>
    </source>
</evidence>
<dbReference type="InterPro" id="IPR001245">
    <property type="entry name" value="Ser-Thr/Tyr_kinase_cat_dom"/>
</dbReference>
<keyword evidence="2" id="KW-0808">Transferase</keyword>
<comment type="caution">
    <text evidence="8">The sequence shown here is derived from an EMBL/GenBank/DDBJ whole genome shotgun (WGS) entry which is preliminary data.</text>
</comment>
<keyword evidence="3" id="KW-0547">Nucleotide-binding</keyword>
<dbReference type="Pfam" id="PF07714">
    <property type="entry name" value="PK_Tyr_Ser-Thr"/>
    <property type="match status" value="1"/>
</dbReference>
<dbReference type="Gene3D" id="1.10.510.10">
    <property type="entry name" value="Transferase(Phosphotransferase) domain 1"/>
    <property type="match status" value="1"/>
</dbReference>
<name>A0A8H4EMM3_GIGMA</name>
<evidence type="ECO:0000256" key="1">
    <source>
        <dbReference type="ARBA" id="ARBA00008171"/>
    </source>
</evidence>
<dbReference type="SUPFAM" id="SSF56112">
    <property type="entry name" value="Protein kinase-like (PK-like)"/>
    <property type="match status" value="1"/>
</dbReference>
<gene>
    <name evidence="8" type="ORF">F8M41_016862</name>
</gene>
<comment type="similarity">
    <text evidence="1">Belongs to the protein kinase superfamily. TKL Ser/Thr protein kinase family. ROCO subfamily.</text>
</comment>
<dbReference type="SUPFAM" id="SSF52540">
    <property type="entry name" value="P-loop containing nucleoside triphosphate hydrolases"/>
    <property type="match status" value="1"/>
</dbReference>
<dbReference type="InterPro" id="IPR001646">
    <property type="entry name" value="5peptide_repeat"/>
</dbReference>
<accession>A0A8H4EMM3</accession>
<dbReference type="Proteomes" id="UP000439903">
    <property type="component" value="Unassembled WGS sequence"/>
</dbReference>
<dbReference type="PANTHER" id="PTHR44329">
    <property type="entry name" value="SERINE/THREONINE-PROTEIN KINASE TNNI3K-RELATED"/>
    <property type="match status" value="1"/>
</dbReference>
<evidence type="ECO:0000256" key="5">
    <source>
        <dbReference type="ARBA" id="ARBA00022840"/>
    </source>
</evidence>
<dbReference type="OrthoDB" id="1668230at2759"/>
<evidence type="ECO:0000313" key="9">
    <source>
        <dbReference type="Proteomes" id="UP000439903"/>
    </source>
</evidence>
<dbReference type="AlphaFoldDB" id="A0A8H4EMM3"/>
<evidence type="ECO:0000256" key="4">
    <source>
        <dbReference type="ARBA" id="ARBA00022777"/>
    </source>
</evidence>
<dbReference type="GO" id="GO:0004674">
    <property type="term" value="F:protein serine/threonine kinase activity"/>
    <property type="evidence" value="ECO:0007669"/>
    <property type="project" value="TreeGrafter"/>
</dbReference>
<dbReference type="SUPFAM" id="SSF141571">
    <property type="entry name" value="Pentapeptide repeat-like"/>
    <property type="match status" value="1"/>
</dbReference>
<feature type="domain" description="Protein kinase" evidence="7">
    <location>
        <begin position="1"/>
        <end position="247"/>
    </location>
</feature>
<dbReference type="Pfam" id="PF13599">
    <property type="entry name" value="Pentapeptide_4"/>
    <property type="match status" value="1"/>
</dbReference>
<evidence type="ECO:0000259" key="7">
    <source>
        <dbReference type="PROSITE" id="PS50011"/>
    </source>
</evidence>
<reference evidence="8 9" key="1">
    <citation type="journal article" date="2019" name="Environ. Microbiol.">
        <title>At the nexus of three kingdoms: the genome of the mycorrhizal fungus Gigaspora margarita provides insights into plant, endobacterial and fungal interactions.</title>
        <authorList>
            <person name="Venice F."/>
            <person name="Ghignone S."/>
            <person name="Salvioli di Fossalunga A."/>
            <person name="Amselem J."/>
            <person name="Novero M."/>
            <person name="Xianan X."/>
            <person name="Sedzielewska Toro K."/>
            <person name="Morin E."/>
            <person name="Lipzen A."/>
            <person name="Grigoriev I.V."/>
            <person name="Henrissat B."/>
            <person name="Martin F.M."/>
            <person name="Bonfante P."/>
        </authorList>
    </citation>
    <scope>NUCLEOTIDE SEQUENCE [LARGE SCALE GENOMIC DNA]</scope>
    <source>
        <strain evidence="8 9">BEG34</strain>
    </source>
</reference>
<dbReference type="PANTHER" id="PTHR44329:SF288">
    <property type="entry name" value="MITOGEN-ACTIVATED PROTEIN KINASE KINASE KINASE 20"/>
    <property type="match status" value="1"/>
</dbReference>
<dbReference type="Gene3D" id="3.40.50.300">
    <property type="entry name" value="P-loop containing nucleotide triphosphate hydrolases"/>
    <property type="match status" value="1"/>
</dbReference>
<protein>
    <submittedName>
        <fullName evidence="8">NACHT domain-containing protein</fullName>
    </submittedName>
</protein>
<keyword evidence="9" id="KW-1185">Reference proteome</keyword>
<dbReference type="InterPro" id="IPR000719">
    <property type="entry name" value="Prot_kinase_dom"/>
</dbReference>
<sequence>MVPPMTNMESGQTFIWMDKHELSLVIMTAISYKIILLISENIIEFHGVTKDNSGLIQYANGETLHDYLKAKFKELRWIDKLNIAIGIARELSFLHSKDIIHRDLHSKNILIHEVNPKIADFGTSKQINGPSMNSNSNFIGVLEYTDPQCIMHGEEKRKKESDVYSFGIVLWEISSGTPPYQDIRSTKLENSKLETYISFNICVKKKREEPIEGTPAQYIELYKKCWDDDPAKRPETNEILNTLEQIIRDEMQIEEGLENLKEAQLIDLDTNLGQIGKLENQYLEDLNGFKEIPELYIKPRGTWNVPIIKTLDSKEEIDYEEKGDIENVVDGFLTSKDKLTSHDKEKLKEAITKFIDTGKKTLLIETVNGFFKLENQLTLEDINVLNAATDQFLALKDKNALKLLKIAINQFLTSNESNLENSILNVFEDPLALENELFKEIKLALNHQITIEEMEVIKNALNNKKVLEKKELEKTANKLLALKTKEFLENEINKLLTLKHKRVLLILGSEGTGKSTFNRYLARRLRENAKKDMTQPIPLFIALAPLEEFINKNRDFIETYLQEIVQLSPDIINELRNRRFVFILDGYDEIAKRECHFYNSIMFYKWKNAKFIISSRPEYLDKGYEKKFWPKENGKRGFQELTLASFLWAEIKPCIKNYFNKYVSPLSWNADTYIQQIEQISQIKELVCNSIILKIILTVLPDLRERDVSKTYRIYLYDEFIKKWFKRSQDRLQEFNCLDKFTDFCKKFALEMFLDKNKVVVDYNPVTDTKLNGMPLIRRKNQCWFFHKSLRDYLISCALLDSLLKDTHPETLLNKYLITSEPAIQQFLAEQIENMPEQKKLMTDFIERSKVKGADFIERSKEDEAYILTASANAITVLSRSPLKICQIDLNDICVPRADLRNRDFSNLDLTRANLNDVNFQDAKLQGAKLEGASLQNAKLQCANLEDAFLQDANLSGSNLSGANLQNSNIQGANFHKTYLRDVKFKGASLRVQDFQELDFPHTGSEKSP</sequence>
<dbReference type="EMBL" id="WTPW01000374">
    <property type="protein sequence ID" value="KAF0517969.1"/>
    <property type="molecule type" value="Genomic_DNA"/>
</dbReference>
<dbReference type="InterPro" id="IPR007111">
    <property type="entry name" value="NACHT_NTPase"/>
</dbReference>
<organism evidence="8 9">
    <name type="scientific">Gigaspora margarita</name>
    <dbReference type="NCBI Taxonomy" id="4874"/>
    <lineage>
        <taxon>Eukaryota</taxon>
        <taxon>Fungi</taxon>
        <taxon>Fungi incertae sedis</taxon>
        <taxon>Mucoromycota</taxon>
        <taxon>Glomeromycotina</taxon>
        <taxon>Glomeromycetes</taxon>
        <taxon>Diversisporales</taxon>
        <taxon>Gigasporaceae</taxon>
        <taxon>Gigaspora</taxon>
    </lineage>
</organism>
<evidence type="ECO:0000256" key="3">
    <source>
        <dbReference type="ARBA" id="ARBA00022741"/>
    </source>
</evidence>
<feature type="coiled-coil region" evidence="6">
    <location>
        <begin position="451"/>
        <end position="478"/>
    </location>
</feature>
<evidence type="ECO:0000256" key="6">
    <source>
        <dbReference type="SAM" id="Coils"/>
    </source>
</evidence>
<dbReference type="Pfam" id="PF05729">
    <property type="entry name" value="NACHT"/>
    <property type="match status" value="1"/>
</dbReference>
<keyword evidence="6" id="KW-0175">Coiled coil</keyword>
<keyword evidence="4" id="KW-0418">Kinase</keyword>
<dbReference type="Gene3D" id="2.160.20.80">
    <property type="entry name" value="E3 ubiquitin-protein ligase SopA"/>
    <property type="match status" value="1"/>
</dbReference>
<dbReference type="PROSITE" id="PS50011">
    <property type="entry name" value="PROTEIN_KINASE_DOM"/>
    <property type="match status" value="1"/>
</dbReference>
<evidence type="ECO:0000313" key="8">
    <source>
        <dbReference type="EMBL" id="KAF0517969.1"/>
    </source>
</evidence>
<keyword evidence="5" id="KW-0067">ATP-binding</keyword>
<dbReference type="InterPro" id="IPR027417">
    <property type="entry name" value="P-loop_NTPase"/>
</dbReference>
<dbReference type="InterPro" id="IPR051681">
    <property type="entry name" value="Ser/Thr_Kinases-Pseudokinases"/>
</dbReference>
<dbReference type="InterPro" id="IPR011009">
    <property type="entry name" value="Kinase-like_dom_sf"/>
</dbReference>
<proteinExistence type="inferred from homology"/>